<evidence type="ECO:0000313" key="6">
    <source>
        <dbReference type="EMBL" id="RZC79681.1"/>
    </source>
</evidence>
<sequence length="563" mass="63267">MENRNLVNSIKLMVLRPFESRRSIKIIVIVFVLVMLCSYLLFKPGKAHLSYFTVVWDCGSTGTRVNVYEWLGNNTRDNGHPVLLNSFPDHSTNNSLHKDACLYHCMQTEPGLDKFVHNFTGLRSALEPLLHWAEQQIPSERHQDTSIFLLATAGLRRLPSHDAAWILENAEAIVRELPFMRRKTSIRILTGQEEAYYSWIALNYKMGTLNSSSSLPTLGVLDLGGSSLQVVMEIEELTDDQNSLQLKIDSVQHQILAYSLPRFGLNEAFERTIIMLSEETSLTESIDGRLQLRHPCLSLGFVLNHTCDGCHLPNISSSNNVTGQFQRNASTLFSLIGDPNWKQCKRIAKAAATHSNNFDWSRLTKGKNCKGRSSSSNSTNSNLISAPRPVSRFHALSGFFAVYSMLDLNPRANLTKIWKKREQICSGSWIDSKKISGNRKYADQFCFRVPYLASLLEDTLCLGDTEINFGPGDVSWTLGAALVEGEHKWLSNKEPQAGSYNLKLSEVIPYPISLFTVYLCFILIVYRDWVRQTSLSLVSVPGKKGASTGASLPSYFCPKRQLN</sequence>
<keyword evidence="2" id="KW-0378">Hydrolase</keyword>
<dbReference type="PANTHER" id="PTHR11782">
    <property type="entry name" value="ADENOSINE/GUANOSINE DIPHOSPHATASE"/>
    <property type="match status" value="1"/>
</dbReference>
<reference evidence="6 7" key="1">
    <citation type="journal article" date="2018" name="Science">
        <title>The opium poppy genome and morphinan production.</title>
        <authorList>
            <person name="Guo L."/>
            <person name="Winzer T."/>
            <person name="Yang X."/>
            <person name="Li Y."/>
            <person name="Ning Z."/>
            <person name="He Z."/>
            <person name="Teodor R."/>
            <person name="Lu Y."/>
            <person name="Bowser T.A."/>
            <person name="Graham I.A."/>
            <person name="Ye K."/>
        </authorList>
    </citation>
    <scope>NUCLEOTIDE SEQUENCE [LARGE SCALE GENOMIC DNA]</scope>
    <source>
        <strain evidence="7">cv. HN1</strain>
        <tissue evidence="6">Leaves</tissue>
    </source>
</reference>
<evidence type="ECO:0000256" key="4">
    <source>
        <dbReference type="PIRSR" id="PIRSR600407-2"/>
    </source>
</evidence>
<evidence type="ECO:0000256" key="2">
    <source>
        <dbReference type="ARBA" id="ARBA00022801"/>
    </source>
</evidence>
<feature type="active site" description="Proton acceptor" evidence="3">
    <location>
        <position position="194"/>
    </location>
</feature>
<dbReference type="Gramene" id="RZC79681">
    <property type="protein sequence ID" value="RZC79681"/>
    <property type="gene ID" value="C5167_042257"/>
</dbReference>
<name>A0A4Y7L5M5_PAPSO</name>
<dbReference type="Gene3D" id="3.30.420.40">
    <property type="match status" value="1"/>
</dbReference>
<keyword evidence="5" id="KW-0812">Transmembrane</keyword>
<evidence type="ECO:0000256" key="3">
    <source>
        <dbReference type="PIRSR" id="PIRSR600407-1"/>
    </source>
</evidence>
<organism evidence="6 7">
    <name type="scientific">Papaver somniferum</name>
    <name type="common">Opium poppy</name>
    <dbReference type="NCBI Taxonomy" id="3469"/>
    <lineage>
        <taxon>Eukaryota</taxon>
        <taxon>Viridiplantae</taxon>
        <taxon>Streptophyta</taxon>
        <taxon>Embryophyta</taxon>
        <taxon>Tracheophyta</taxon>
        <taxon>Spermatophyta</taxon>
        <taxon>Magnoliopsida</taxon>
        <taxon>Ranunculales</taxon>
        <taxon>Papaveraceae</taxon>
        <taxon>Papaveroideae</taxon>
        <taxon>Papaver</taxon>
    </lineage>
</organism>
<dbReference type="GO" id="GO:0017110">
    <property type="term" value="F:nucleoside diphosphate phosphatase activity"/>
    <property type="evidence" value="ECO:0007669"/>
    <property type="project" value="TreeGrafter"/>
</dbReference>
<keyword evidence="5" id="KW-1133">Transmembrane helix</keyword>
<dbReference type="Gene3D" id="3.30.420.150">
    <property type="entry name" value="Exopolyphosphatase. Domain 2"/>
    <property type="match status" value="1"/>
</dbReference>
<accession>A0A4Y7L5M5</accession>
<dbReference type="EMBL" id="CM010724">
    <property type="protein sequence ID" value="RZC79681.1"/>
    <property type="molecule type" value="Genomic_DNA"/>
</dbReference>
<protein>
    <recommendedName>
        <fullName evidence="8">Apyrase</fullName>
    </recommendedName>
</protein>
<keyword evidence="5" id="KW-0472">Membrane</keyword>
<dbReference type="GO" id="GO:0005524">
    <property type="term" value="F:ATP binding"/>
    <property type="evidence" value="ECO:0007669"/>
    <property type="project" value="UniProtKB-KW"/>
</dbReference>
<evidence type="ECO:0000313" key="7">
    <source>
        <dbReference type="Proteomes" id="UP000316621"/>
    </source>
</evidence>
<keyword evidence="4" id="KW-0547">Nucleotide-binding</keyword>
<dbReference type="Proteomes" id="UP000316621">
    <property type="component" value="Chromosome 10"/>
</dbReference>
<dbReference type="Pfam" id="PF01150">
    <property type="entry name" value="GDA1_CD39"/>
    <property type="match status" value="1"/>
</dbReference>
<evidence type="ECO:0000256" key="1">
    <source>
        <dbReference type="ARBA" id="ARBA00009283"/>
    </source>
</evidence>
<gene>
    <name evidence="6" type="ORF">C5167_042257</name>
</gene>
<proteinExistence type="inferred from homology"/>
<feature type="transmembrane region" description="Helical" evidence="5">
    <location>
        <begin position="23"/>
        <end position="42"/>
    </location>
</feature>
<dbReference type="OrthoDB" id="6372431at2759"/>
<dbReference type="PANTHER" id="PTHR11782:SF92">
    <property type="entry name" value="APYRASE 7"/>
    <property type="match status" value="1"/>
</dbReference>
<feature type="binding site" evidence="4">
    <location>
        <begin position="225"/>
        <end position="229"/>
    </location>
    <ligand>
        <name>ATP</name>
        <dbReference type="ChEBI" id="CHEBI:30616"/>
    </ligand>
</feature>
<comment type="similarity">
    <text evidence="1">Belongs to the GDA1/CD39 NTPase family.</text>
</comment>
<dbReference type="AlphaFoldDB" id="A0A4Y7L5M5"/>
<evidence type="ECO:0000256" key="5">
    <source>
        <dbReference type="SAM" id="Phobius"/>
    </source>
</evidence>
<dbReference type="GO" id="GO:0009134">
    <property type="term" value="P:nucleoside diphosphate catabolic process"/>
    <property type="evidence" value="ECO:0007669"/>
    <property type="project" value="TreeGrafter"/>
</dbReference>
<dbReference type="OMA" id="VEGEYLW"/>
<evidence type="ECO:0008006" key="8">
    <source>
        <dbReference type="Google" id="ProtNLM"/>
    </source>
</evidence>
<keyword evidence="7" id="KW-1185">Reference proteome</keyword>
<dbReference type="InterPro" id="IPR000407">
    <property type="entry name" value="GDA1_CD39_NTPase"/>
</dbReference>
<keyword evidence="4" id="KW-0067">ATP-binding</keyword>
<feature type="transmembrane region" description="Helical" evidence="5">
    <location>
        <begin position="507"/>
        <end position="526"/>
    </location>
</feature>
<dbReference type="GO" id="GO:0016020">
    <property type="term" value="C:membrane"/>
    <property type="evidence" value="ECO:0007669"/>
    <property type="project" value="TreeGrafter"/>
</dbReference>